<feature type="domain" description="TACO1/YebC-like N-terminal" evidence="4">
    <location>
        <begin position="39"/>
        <end position="109"/>
    </location>
</feature>
<dbReference type="AlphaFoldDB" id="C4WY18"/>
<evidence type="ECO:0000256" key="1">
    <source>
        <dbReference type="ARBA" id="ARBA00004173"/>
    </source>
</evidence>
<dbReference type="OrthoDB" id="2017544at2759"/>
<reference evidence="7" key="2">
    <citation type="submission" date="2010-06" db="EMBL/GenBank/DDBJ databases">
        <authorList>
            <person name="Jiang H."/>
            <person name="Abraham K."/>
            <person name="Ali S."/>
            <person name="Alsbrooks S.L."/>
            <person name="Anim B.N."/>
            <person name="Anosike U.S."/>
            <person name="Attaway T."/>
            <person name="Bandaranaike D.P."/>
            <person name="Battles P.K."/>
            <person name="Bell S.N."/>
            <person name="Bell A.V."/>
            <person name="Beltran B."/>
            <person name="Bickham C."/>
            <person name="Bustamante Y."/>
            <person name="Caleb T."/>
            <person name="Canada A."/>
            <person name="Cardenas V."/>
            <person name="Carter K."/>
            <person name="Chacko J."/>
            <person name="Chandrabose M.N."/>
            <person name="Chavez D."/>
            <person name="Chavez A."/>
            <person name="Chen L."/>
            <person name="Chu H.-S."/>
            <person name="Claassen K.J."/>
            <person name="Cockrell R."/>
            <person name="Collins M."/>
            <person name="Cooper J.A."/>
            <person name="Cree A."/>
            <person name="Curry S.M."/>
            <person name="Da Y."/>
            <person name="Dao M.D."/>
            <person name="Das B."/>
            <person name="Davila M.-L."/>
            <person name="Davy-Carroll L."/>
            <person name="Denson S."/>
            <person name="Dinh H."/>
            <person name="Ebong V.E."/>
            <person name="Edwards J.R."/>
            <person name="Egan A."/>
            <person name="El-Daye J."/>
            <person name="Escobedo L."/>
            <person name="Fernandez S."/>
            <person name="Fernando P.R."/>
            <person name="Flagg N."/>
            <person name="Forbes L.D."/>
            <person name="Fowler R.G."/>
            <person name="Fu Q."/>
            <person name="Gabisi R.A."/>
            <person name="Ganer J."/>
            <person name="Garbino Pronczuk A."/>
            <person name="Garcia R.M."/>
            <person name="Garner T."/>
            <person name="Garrett T.E."/>
            <person name="Gonzalez D.A."/>
            <person name="Hamid H."/>
            <person name="Hawkins E.S."/>
            <person name="Hirani K."/>
            <person name="Hogues M.E."/>
            <person name="Hollins B."/>
            <person name="Hsiao C.-H."/>
            <person name="Jabil R."/>
            <person name="James M.L."/>
            <person name="Jhangiani S.N."/>
            <person name="Johnson B."/>
            <person name="Johnson Q."/>
            <person name="Joshi V."/>
            <person name="Kalu J.B."/>
            <person name="Kam C."/>
            <person name="Kashfia A."/>
            <person name="Keebler J."/>
            <person name="Kisamo H."/>
            <person name="Kovar C.L."/>
            <person name="Lago L.A."/>
            <person name="Lai C.-Y."/>
            <person name="Laidlaw J."/>
            <person name="Lara F."/>
            <person name="Le T.-K."/>
            <person name="Lee S.L."/>
            <person name="Legall F.H."/>
            <person name="Lemon S.J."/>
            <person name="Lewis L.R."/>
            <person name="Li B."/>
            <person name="Liu Y."/>
            <person name="Liu Y.-S."/>
            <person name="Lopez J."/>
            <person name="Lozado R.J."/>
            <person name="Lu J."/>
            <person name="Madu R.C."/>
            <person name="Maheshwari M."/>
            <person name="Maheshwari R."/>
            <person name="Malloy K."/>
            <person name="Martinez E."/>
            <person name="Mathew T."/>
            <person name="Mercado I.C."/>
            <person name="Mercado C."/>
            <person name="Meyer B."/>
            <person name="Montgomery K."/>
            <person name="Morgan M.B."/>
            <person name="Munidasa M."/>
            <person name="Nazareth L.V."/>
            <person name="Nelson J."/>
            <person name="Ng B.M."/>
            <person name="Nguyen N.B."/>
            <person name="Nguyen P.Q."/>
            <person name="Nguyen T."/>
            <person name="Obregon M."/>
            <person name="Okwuonu G.O."/>
            <person name="Onwere C.G."/>
            <person name="Orozco G."/>
            <person name="Parra A."/>
            <person name="Patel S."/>
            <person name="Patil S."/>
            <person name="Perez A."/>
            <person name="Perez Y."/>
            <person name="Pham C."/>
            <person name="Primus E.L."/>
            <person name="Pu L.-L."/>
            <person name="Puazo M."/>
            <person name="Qin X."/>
            <person name="Quiroz J.B."/>
            <person name="Reese J."/>
            <person name="Richards S."/>
            <person name="Rives C.M."/>
            <person name="Robberts R."/>
            <person name="Ruiz S.J."/>
            <person name="Ruiz M.J."/>
            <person name="Santibanez J."/>
            <person name="Schneider B.W."/>
            <person name="Sisson I."/>
            <person name="Smith M."/>
            <person name="Sodergren E."/>
            <person name="Song X.-Z."/>
            <person name="Song B.B."/>
            <person name="Summersgill H."/>
            <person name="Thelus R."/>
            <person name="Thornton R.D."/>
            <person name="Trejos Z.Y."/>
            <person name="Usmani K."/>
            <person name="Vattathil S."/>
            <person name="Villasana D."/>
            <person name="Walker D.L."/>
            <person name="Wang S."/>
            <person name="Wang K."/>
            <person name="White C.S."/>
            <person name="Williams A.C."/>
            <person name="Williamson J."/>
            <person name="Wilson K."/>
            <person name="Woghiren I.O."/>
            <person name="Woodworth J.R."/>
            <person name="Worley K.C."/>
            <person name="Wright R.A."/>
            <person name="Wu W."/>
            <person name="Young L."/>
            <person name="Zhang L."/>
            <person name="Zhang J."/>
            <person name="Zhu Y."/>
            <person name="Muzny D.M."/>
            <person name="Weinstock G."/>
            <person name="Gibbs R.A."/>
        </authorList>
    </citation>
    <scope>NUCLEOTIDE SEQUENCE [LARGE SCALE GENOMIC DNA]</scope>
    <source>
        <strain evidence="7">LSR1</strain>
    </source>
</reference>
<evidence type="ECO:0000313" key="6">
    <source>
        <dbReference type="EnsemblMetazoa" id="NP_001155952.1"/>
    </source>
</evidence>
<dbReference type="Gene3D" id="3.30.70.980">
    <property type="match status" value="2"/>
</dbReference>
<dbReference type="FunFam" id="1.10.10.200:FF:000002">
    <property type="entry name" value="Probable transcriptional regulatory protein CLM62_37755"/>
    <property type="match status" value="1"/>
</dbReference>
<dbReference type="Proteomes" id="UP000007819">
    <property type="component" value="Chromosome A2"/>
</dbReference>
<dbReference type="FunCoup" id="C4WY18">
    <property type="interactions" value="584"/>
</dbReference>
<accession>C4WY18</accession>
<gene>
    <name evidence="5" type="primary">ACYPI008169</name>
    <name evidence="6" type="synonym">100167370</name>
</gene>
<evidence type="ECO:0000259" key="3">
    <source>
        <dbReference type="Pfam" id="PF01709"/>
    </source>
</evidence>
<dbReference type="eggNOG" id="KOG2972">
    <property type="taxonomic scope" value="Eukaryota"/>
</dbReference>
<reference evidence="5" key="1">
    <citation type="submission" date="2009-06" db="EMBL/GenBank/DDBJ databases">
        <title>A full-length cDNA resource of the pea aphid, Acyrthosiphon pisum.</title>
        <authorList>
            <person name="Shigenobu S."/>
            <person name="Nakabachi A."/>
            <person name="Richards S."/>
        </authorList>
    </citation>
    <scope>NUCLEOTIDE SEQUENCE</scope>
    <source>
        <strain evidence="5">LSR1</strain>
        <tissue evidence="5">Whole body</tissue>
    </source>
</reference>
<dbReference type="EMBL" id="AK342975">
    <property type="protein sequence ID" value="BAH72788.1"/>
    <property type="molecule type" value="mRNA"/>
</dbReference>
<dbReference type="PANTHER" id="PTHR12532">
    <property type="entry name" value="TRANSLATIONAL ACTIVATOR OF CYTOCHROME C OXIDASE 1"/>
    <property type="match status" value="1"/>
</dbReference>
<dbReference type="InterPro" id="IPR029072">
    <property type="entry name" value="YebC-like"/>
</dbReference>
<evidence type="ECO:0000256" key="2">
    <source>
        <dbReference type="ARBA" id="ARBA00008724"/>
    </source>
</evidence>
<dbReference type="GO" id="GO:0005739">
    <property type="term" value="C:mitochondrion"/>
    <property type="evidence" value="ECO:0007669"/>
    <property type="project" value="UniProtKB-SubCell"/>
</dbReference>
<dbReference type="Pfam" id="PF20772">
    <property type="entry name" value="TACO1_YebC_N"/>
    <property type="match status" value="1"/>
</dbReference>
<dbReference type="Gene3D" id="1.10.10.200">
    <property type="match status" value="1"/>
</dbReference>
<comment type="subcellular location">
    <subcellularLocation>
        <location evidence="1">Mitochondrion</location>
    </subcellularLocation>
</comment>
<evidence type="ECO:0000313" key="5">
    <source>
        <dbReference type="EMBL" id="BAH72788.1"/>
    </source>
</evidence>
<dbReference type="EnsemblMetazoa" id="NM_001162480.1">
    <property type="protein sequence ID" value="NP_001155952.1"/>
    <property type="gene ID" value="GeneID_100167370"/>
</dbReference>
<proteinExistence type="evidence at transcript level"/>
<name>C4WY18_ACYPI</name>
<dbReference type="STRING" id="7029.C4WY18"/>
<dbReference type="Pfam" id="PF01709">
    <property type="entry name" value="Transcrip_reg"/>
    <property type="match status" value="1"/>
</dbReference>
<protein>
    <submittedName>
        <fullName evidence="5">ACYPI008169 protein</fullName>
    </submittedName>
</protein>
<evidence type="ECO:0000259" key="4">
    <source>
        <dbReference type="Pfam" id="PF20772"/>
    </source>
</evidence>
<evidence type="ECO:0000313" key="7">
    <source>
        <dbReference type="Proteomes" id="UP000007819"/>
    </source>
</evidence>
<reference evidence="6" key="3">
    <citation type="submission" date="2022-06" db="UniProtKB">
        <authorList>
            <consortium name="EnsemblMetazoa"/>
        </authorList>
    </citation>
    <scope>IDENTIFICATION</scope>
</reference>
<comment type="similarity">
    <text evidence="2">Belongs to the TACO1 family.</text>
</comment>
<dbReference type="InterPro" id="IPR049083">
    <property type="entry name" value="TACO1_YebC_N"/>
</dbReference>
<dbReference type="HOGENOM" id="CLU_062974_3_0_1"/>
<organism evidence="5">
    <name type="scientific">Acyrthosiphon pisum</name>
    <name type="common">Pea aphid</name>
    <dbReference type="NCBI Taxonomy" id="7029"/>
    <lineage>
        <taxon>Eukaryota</taxon>
        <taxon>Metazoa</taxon>
        <taxon>Ecdysozoa</taxon>
        <taxon>Arthropoda</taxon>
        <taxon>Hexapoda</taxon>
        <taxon>Insecta</taxon>
        <taxon>Pterygota</taxon>
        <taxon>Neoptera</taxon>
        <taxon>Paraneoptera</taxon>
        <taxon>Hemiptera</taxon>
        <taxon>Sternorrhyncha</taxon>
        <taxon>Aphidomorpha</taxon>
        <taxon>Aphidoidea</taxon>
        <taxon>Aphididae</taxon>
        <taxon>Macrosiphini</taxon>
        <taxon>Acyrthosiphon</taxon>
    </lineage>
</organism>
<dbReference type="InterPro" id="IPR048300">
    <property type="entry name" value="TACO1_YebC-like_2nd/3rd_dom"/>
</dbReference>
<dbReference type="InterPro" id="IPR026564">
    <property type="entry name" value="Transcrip_reg_TACO1-like_dom3"/>
</dbReference>
<dbReference type="InterPro" id="IPR017856">
    <property type="entry name" value="Integrase-like_N"/>
</dbReference>
<keyword evidence="7" id="KW-1185">Reference proteome</keyword>
<dbReference type="InParanoid" id="C4WY18"/>
<dbReference type="InterPro" id="IPR002876">
    <property type="entry name" value="Transcrip_reg_TACO1-like"/>
</dbReference>
<feature type="domain" description="TACO1/YebC-like second and third" evidence="3">
    <location>
        <begin position="118"/>
        <end position="275"/>
    </location>
</feature>
<dbReference type="SUPFAM" id="SSF75625">
    <property type="entry name" value="YebC-like"/>
    <property type="match status" value="1"/>
</dbReference>
<dbReference type="PANTHER" id="PTHR12532:SF0">
    <property type="entry name" value="TRANSLATIONAL ACTIVATOR OF CYTOCHROME C OXIDASE 1"/>
    <property type="match status" value="1"/>
</dbReference>
<sequence length="276" mass="31337">MKYTSFAHSIMYRYTFFKAADHCRAALSNILFKRNAGHNKWSNIKHIKGANDQQKSLMFARFSRQMKLAIREQNDSNPETNSKLASIIEMAKKNSMPKDTILNTIKTHSNSKADPHWHEIKGPRGSIILIQSLTENAKLLKQNLNTLVRKSGLAYCDSGAKHLFIHKGILIAKPSPDLINATEDCIEHAINAGAEEVETSGDDLEPGYFKFLCEPNDMPKVRTNLEKYNYDIVHAEEEHLALQKVTLSDIEYEHLAKFINNVQGLPDVIQIYDNVN</sequence>
<dbReference type="KEGG" id="api:100167370"/>